<protein>
    <submittedName>
        <fullName evidence="2">Uncharacterized protein</fullName>
    </submittedName>
</protein>
<feature type="compositionally biased region" description="Polar residues" evidence="1">
    <location>
        <begin position="118"/>
        <end position="133"/>
    </location>
</feature>
<organism evidence="2 3">
    <name type="scientific">Byssothecium circinans</name>
    <dbReference type="NCBI Taxonomy" id="147558"/>
    <lineage>
        <taxon>Eukaryota</taxon>
        <taxon>Fungi</taxon>
        <taxon>Dikarya</taxon>
        <taxon>Ascomycota</taxon>
        <taxon>Pezizomycotina</taxon>
        <taxon>Dothideomycetes</taxon>
        <taxon>Pleosporomycetidae</taxon>
        <taxon>Pleosporales</taxon>
        <taxon>Massarineae</taxon>
        <taxon>Massarinaceae</taxon>
        <taxon>Byssothecium</taxon>
    </lineage>
</organism>
<accession>A0A6A5TU45</accession>
<dbReference type="OrthoDB" id="5401786at2759"/>
<reference evidence="2" key="1">
    <citation type="journal article" date="2020" name="Stud. Mycol.">
        <title>101 Dothideomycetes genomes: a test case for predicting lifestyles and emergence of pathogens.</title>
        <authorList>
            <person name="Haridas S."/>
            <person name="Albert R."/>
            <person name="Binder M."/>
            <person name="Bloem J."/>
            <person name="Labutti K."/>
            <person name="Salamov A."/>
            <person name="Andreopoulos B."/>
            <person name="Baker S."/>
            <person name="Barry K."/>
            <person name="Bills G."/>
            <person name="Bluhm B."/>
            <person name="Cannon C."/>
            <person name="Castanera R."/>
            <person name="Culley D."/>
            <person name="Daum C."/>
            <person name="Ezra D."/>
            <person name="Gonzalez J."/>
            <person name="Henrissat B."/>
            <person name="Kuo A."/>
            <person name="Liang C."/>
            <person name="Lipzen A."/>
            <person name="Lutzoni F."/>
            <person name="Magnuson J."/>
            <person name="Mondo S."/>
            <person name="Nolan M."/>
            <person name="Ohm R."/>
            <person name="Pangilinan J."/>
            <person name="Park H.-J."/>
            <person name="Ramirez L."/>
            <person name="Alfaro M."/>
            <person name="Sun H."/>
            <person name="Tritt A."/>
            <person name="Yoshinaga Y."/>
            <person name="Zwiers L.-H."/>
            <person name="Turgeon B."/>
            <person name="Goodwin S."/>
            <person name="Spatafora J."/>
            <person name="Crous P."/>
            <person name="Grigoriev I."/>
        </authorList>
    </citation>
    <scope>NUCLEOTIDE SEQUENCE</scope>
    <source>
        <strain evidence="2">CBS 675.92</strain>
    </source>
</reference>
<feature type="compositionally biased region" description="Basic residues" evidence="1">
    <location>
        <begin position="208"/>
        <end position="218"/>
    </location>
</feature>
<dbReference type="EMBL" id="ML976992">
    <property type="protein sequence ID" value="KAF1956181.1"/>
    <property type="molecule type" value="Genomic_DNA"/>
</dbReference>
<evidence type="ECO:0000256" key="1">
    <source>
        <dbReference type="SAM" id="MobiDB-lite"/>
    </source>
</evidence>
<proteinExistence type="predicted"/>
<name>A0A6A5TU45_9PLEO</name>
<feature type="region of interest" description="Disordered" evidence="1">
    <location>
        <begin position="110"/>
        <end position="319"/>
    </location>
</feature>
<keyword evidence="3" id="KW-1185">Reference proteome</keyword>
<evidence type="ECO:0000313" key="2">
    <source>
        <dbReference type="EMBL" id="KAF1956181.1"/>
    </source>
</evidence>
<gene>
    <name evidence="2" type="ORF">CC80DRAFT_562800</name>
</gene>
<dbReference type="Proteomes" id="UP000800035">
    <property type="component" value="Unassembled WGS sequence"/>
</dbReference>
<dbReference type="AlphaFoldDB" id="A0A6A5TU45"/>
<evidence type="ECO:0000313" key="3">
    <source>
        <dbReference type="Proteomes" id="UP000800035"/>
    </source>
</evidence>
<sequence length="319" mass="34063">MSWKHEEPLEDEAADGLAHHANPVENGSHEVEEASIRNIFGRPVTNLSESGISPAKSSKHEEPLEDETADGLAPHANPVENGSHEVDEAPLINIFSGRPVTSLLEGGIFIRNPPVESNHGQASGVMNTSQQGPPSDIDSAGLENGDAQNPPSAPNSPGPRTGKRVPRPVIGQALRPSRRKQSKKDEQPQPVASASLGPVHPSKVSKAAGKRKPVRQRRLNISQEISPGGLPLPSAMDAAEPQPPPDHVTPRRSKRVQRRVLSTAKDPARTASTDPSKRAVQSKPERKIASNRTTRSPAKPQGVSKRQPAKTTRGRVGGK</sequence>
<feature type="region of interest" description="Disordered" evidence="1">
    <location>
        <begin position="1"/>
        <end position="85"/>
    </location>
</feature>